<dbReference type="SUPFAM" id="SSF52058">
    <property type="entry name" value="L domain-like"/>
    <property type="match status" value="1"/>
</dbReference>
<proteinExistence type="predicted"/>
<feature type="region of interest" description="Disordered" evidence="3">
    <location>
        <begin position="534"/>
        <end position="569"/>
    </location>
</feature>
<dbReference type="EMBL" id="KV429071">
    <property type="protein sequence ID" value="KZT67980.1"/>
    <property type="molecule type" value="Genomic_DNA"/>
</dbReference>
<keyword evidence="1" id="KW-0433">Leucine-rich repeat</keyword>
<evidence type="ECO:0000256" key="3">
    <source>
        <dbReference type="SAM" id="MobiDB-lite"/>
    </source>
</evidence>
<reference evidence="4 5" key="1">
    <citation type="journal article" date="2016" name="Mol. Biol. Evol.">
        <title>Comparative Genomics of Early-Diverging Mushroom-Forming Fungi Provides Insights into the Origins of Lignocellulose Decay Capabilities.</title>
        <authorList>
            <person name="Nagy L.G."/>
            <person name="Riley R."/>
            <person name="Tritt A."/>
            <person name="Adam C."/>
            <person name="Daum C."/>
            <person name="Floudas D."/>
            <person name="Sun H."/>
            <person name="Yadav J.S."/>
            <person name="Pangilinan J."/>
            <person name="Larsson K.H."/>
            <person name="Matsuura K."/>
            <person name="Barry K."/>
            <person name="Labutti K."/>
            <person name="Kuo R."/>
            <person name="Ohm R.A."/>
            <person name="Bhattacharya S.S."/>
            <person name="Shirouzu T."/>
            <person name="Yoshinaga Y."/>
            <person name="Martin F.M."/>
            <person name="Grigoriev I.V."/>
            <person name="Hibbett D.S."/>
        </authorList>
    </citation>
    <scope>NUCLEOTIDE SEQUENCE [LARGE SCALE GENOMIC DNA]</scope>
    <source>
        <strain evidence="4 5">L-15889</strain>
    </source>
</reference>
<feature type="compositionally biased region" description="Low complexity" evidence="3">
    <location>
        <begin position="540"/>
        <end position="558"/>
    </location>
</feature>
<dbReference type="STRING" id="1314783.A0A165PAU7"/>
<feature type="compositionally biased region" description="Low complexity" evidence="3">
    <location>
        <begin position="637"/>
        <end position="667"/>
    </location>
</feature>
<dbReference type="PANTHER" id="PTHR15454:SF56">
    <property type="entry name" value="PROTEIN PHOSPHATASE 1 REGULATORY SUBUNIT 7-RELATED"/>
    <property type="match status" value="1"/>
</dbReference>
<dbReference type="Proteomes" id="UP000076727">
    <property type="component" value="Unassembled WGS sequence"/>
</dbReference>
<evidence type="ECO:0000256" key="1">
    <source>
        <dbReference type="ARBA" id="ARBA00022614"/>
    </source>
</evidence>
<sequence length="905" mass="97872">MSRIPQSSSRTPNKPTSSLSPGTPRTRTKSTITSSSRPTPTPLRTQRSLKSLKPTAPKSPVLPNPPVARRPSPAKVEASEPSRPQLSIREQIALRRAEAKKAQTIQGEAGSGFDLGGLEDALPTVSKKNKNTEDEVDLGRWSVKETIERARSSGALNLASRALPCLPSALFEIHLGVKPEPLKSVPEEPPISTSTSDEISAGRRRAGQSNAPSWYEAQDLEVLKAWSNEIVEIQPEISLFGSLKTVDLHNNKLVSLPDSFADLTAITILDLSHNALATLPDNIFALPNLATMNLSHNSLTSLPFRAPFDAQGSNPSRTREARGGWFSQGITRATTPLPRLTTLDVSHNHLAASSIQTTGLPSQISKLDLSENPLGPSIELLQALARLERLRELRMERAEIGDDSFPTDILSLPAPSAAFPVLRLLDLGETHVTRTAIEAAFRMPALRQELDFDVTNEDTPEGTMRVIIGKKVIKEAWEIEAERRAKAKLARHGGPGAEEGLNIGGRANARNAKQEVVKEAWEIDAEQGLLTEGAKRRTRAAAAAQPSASSASTSIPTSPRKKQVEKEQWEIEAEQGLLTEGAKRRARAAAAAASASSNDSSRLQAASPVLSEARSSPSPSSSPSVSSALSNPRFYDTTTHTLTLPPSTPPSKTTHARSISLAASSWSDSKRGGSPSGSDLALAIPTPALPLAAIVAQPLAQTLRVLNLVNRRKDPSFSLPVDNGPFLPCLEELSLEGCNLPDSVPVSPGESGDEYGWVRKSEPLLSLLAKLFPTVRTLDLSYNTLTSGALTKDALTHLILASPLAQLGNPRRGLRHLRLRGNRITDLDGFQGLAEMFRGNRNVPEWRLEELDLCDNEIGKLPPEMGLMPLDVFLVDGNVFRVPQRRVWEREGTKGLLAWLRGRVE</sequence>
<feature type="compositionally biased region" description="Low complexity" evidence="3">
    <location>
        <begin position="615"/>
        <end position="627"/>
    </location>
</feature>
<gene>
    <name evidence="4" type="ORF">DAEQUDRAFT_712696</name>
</gene>
<dbReference type="OrthoDB" id="1517790at2759"/>
<dbReference type="Pfam" id="PF13855">
    <property type="entry name" value="LRR_8"/>
    <property type="match status" value="1"/>
</dbReference>
<dbReference type="PROSITE" id="PS51450">
    <property type="entry name" value="LRR"/>
    <property type="match status" value="2"/>
</dbReference>
<dbReference type="GO" id="GO:0005737">
    <property type="term" value="C:cytoplasm"/>
    <property type="evidence" value="ECO:0007669"/>
    <property type="project" value="TreeGrafter"/>
</dbReference>
<feature type="region of interest" description="Disordered" evidence="3">
    <location>
        <begin position="181"/>
        <end position="210"/>
    </location>
</feature>
<keyword evidence="5" id="KW-1185">Reference proteome</keyword>
<feature type="compositionally biased region" description="Low complexity" evidence="3">
    <location>
        <begin position="589"/>
        <end position="602"/>
    </location>
</feature>
<dbReference type="PANTHER" id="PTHR15454">
    <property type="entry name" value="NISCHARIN RELATED"/>
    <property type="match status" value="1"/>
</dbReference>
<evidence type="ECO:0000256" key="2">
    <source>
        <dbReference type="ARBA" id="ARBA00022737"/>
    </source>
</evidence>
<accession>A0A165PAU7</accession>
<organism evidence="4 5">
    <name type="scientific">Daedalea quercina L-15889</name>
    <dbReference type="NCBI Taxonomy" id="1314783"/>
    <lineage>
        <taxon>Eukaryota</taxon>
        <taxon>Fungi</taxon>
        <taxon>Dikarya</taxon>
        <taxon>Basidiomycota</taxon>
        <taxon>Agaricomycotina</taxon>
        <taxon>Agaricomycetes</taxon>
        <taxon>Polyporales</taxon>
        <taxon>Fomitopsis</taxon>
    </lineage>
</organism>
<evidence type="ECO:0008006" key="6">
    <source>
        <dbReference type="Google" id="ProtNLM"/>
    </source>
</evidence>
<feature type="compositionally biased region" description="Polar residues" evidence="3">
    <location>
        <begin position="1"/>
        <end position="21"/>
    </location>
</feature>
<dbReference type="Gene3D" id="3.80.10.10">
    <property type="entry name" value="Ribonuclease Inhibitor"/>
    <property type="match status" value="3"/>
</dbReference>
<keyword evidence="2" id="KW-0677">Repeat</keyword>
<evidence type="ECO:0000313" key="4">
    <source>
        <dbReference type="EMBL" id="KZT67980.1"/>
    </source>
</evidence>
<name>A0A165PAU7_9APHY</name>
<evidence type="ECO:0000313" key="5">
    <source>
        <dbReference type="Proteomes" id="UP000076727"/>
    </source>
</evidence>
<feature type="region of interest" description="Disordered" evidence="3">
    <location>
        <begin position="589"/>
        <end position="678"/>
    </location>
</feature>
<dbReference type="SMART" id="SM00369">
    <property type="entry name" value="LRR_TYP"/>
    <property type="match status" value="6"/>
</dbReference>
<dbReference type="InterPro" id="IPR003591">
    <property type="entry name" value="Leu-rich_rpt_typical-subtyp"/>
</dbReference>
<feature type="compositionally biased region" description="Low complexity" evidence="3">
    <location>
        <begin position="23"/>
        <end position="48"/>
    </location>
</feature>
<feature type="region of interest" description="Disordered" evidence="3">
    <location>
        <begin position="1"/>
        <end position="87"/>
    </location>
</feature>
<protein>
    <recommendedName>
        <fullName evidence="6">L domain-like protein</fullName>
    </recommendedName>
</protein>
<dbReference type="InterPro" id="IPR032675">
    <property type="entry name" value="LRR_dom_sf"/>
</dbReference>
<dbReference type="InterPro" id="IPR001611">
    <property type="entry name" value="Leu-rich_rpt"/>
</dbReference>
<dbReference type="AlphaFoldDB" id="A0A165PAU7"/>